<dbReference type="SUPFAM" id="SSF53649">
    <property type="entry name" value="Alkaline phosphatase-like"/>
    <property type="match status" value="1"/>
</dbReference>
<keyword evidence="14" id="KW-1185">Reference proteome</keyword>
<name>A0ABT8KD31_9MICO</name>
<keyword evidence="11" id="KW-0472">Membrane</keyword>
<evidence type="ECO:0000256" key="4">
    <source>
        <dbReference type="ARBA" id="ARBA00022553"/>
    </source>
</evidence>
<comment type="cofactor">
    <cofactor evidence="2">
        <name>Zn(2+)</name>
        <dbReference type="ChEBI" id="CHEBI:29105"/>
    </cofactor>
</comment>
<organism evidence="13 14">
    <name type="scientific">Leifsonia williamsii</name>
    <dbReference type="NCBI Taxonomy" id="3035919"/>
    <lineage>
        <taxon>Bacteria</taxon>
        <taxon>Bacillati</taxon>
        <taxon>Actinomycetota</taxon>
        <taxon>Actinomycetes</taxon>
        <taxon>Micrococcales</taxon>
        <taxon>Microbacteriaceae</taxon>
        <taxon>Leifsonia</taxon>
    </lineage>
</organism>
<evidence type="ECO:0000256" key="10">
    <source>
        <dbReference type="SAM" id="MobiDB-lite"/>
    </source>
</evidence>
<proteinExistence type="inferred from homology"/>
<evidence type="ECO:0000256" key="11">
    <source>
        <dbReference type="SAM" id="Phobius"/>
    </source>
</evidence>
<keyword evidence="8" id="KW-0460">Magnesium</keyword>
<dbReference type="InterPro" id="IPR001952">
    <property type="entry name" value="Alkaline_phosphatase"/>
</dbReference>
<sequence>MSFSSSRRRGGVLALAAASGLLAAALIPSAALAAPSDNGGATRDQQDSTAALRASIVNGPAKNVILLIGDGMGDSEITVARNYQYGAGGMLPGIDALPLTGQYTTYSLYKDGANKGKPDYVPDSAATGTAWSTGTKTYDNAVGVDIDGKPHATLLELARANGLRTGNVSTAEIQDATPAVEVAHVGARSCYGPDSATCGTDALDKGGLGSISEQLLDARADVTLGGGSTSFGQTAKAGQWQGKTLFQQAADRGYQVVGDAAGLDGVTEADQDKPLLGLFTPGNFPTRYAPTTATVGGADQAPVTCQPNADRLDTKLSLASLTNKAISLLDKPSGDGFFLQVEGASIDKQDHSANACGQIGETVDLDEAVQAALAFAKKDGNTLVIVTADHAHTSQIVDSTPPATLSTALTTADGTVMKVAYGTAAAGGSQQHTGAQLRIAGYGPGAANVVGLTDQTDTFFTIANALQLERSYAKLSAGAKATPSATSVKPGQEFTVALSGWAGDRQVNGVVQSDPVTLPRTDVLSGGATITVTAPQETGQHTVTLTGAQSAVQVVVPFEVTADGAPSGQTPGGAGGGAAGGAGGSGGSGAAGDPAVVAGTAVNALASTGSVVAPIVVVALALLLGGSLLWTRGRRSVSGVSRG</sequence>
<gene>
    <name evidence="13" type="primary">phoA</name>
    <name evidence="13" type="ORF">P5G50_10485</name>
</gene>
<dbReference type="NCBIfam" id="NF007810">
    <property type="entry name" value="PRK10518.1"/>
    <property type="match status" value="1"/>
</dbReference>
<keyword evidence="11" id="KW-0812">Transmembrane</keyword>
<dbReference type="EC" id="3.1.3.1" evidence="13"/>
<dbReference type="CDD" id="cd16012">
    <property type="entry name" value="ALP"/>
    <property type="match status" value="1"/>
</dbReference>
<feature type="region of interest" description="Disordered" evidence="10">
    <location>
        <begin position="563"/>
        <end position="591"/>
    </location>
</feature>
<comment type="cofactor">
    <cofactor evidence="1">
        <name>Mg(2+)</name>
        <dbReference type="ChEBI" id="CHEBI:18420"/>
    </cofactor>
</comment>
<dbReference type="Gene3D" id="3.40.720.10">
    <property type="entry name" value="Alkaline Phosphatase, subunit A"/>
    <property type="match status" value="1"/>
</dbReference>
<keyword evidence="6 13" id="KW-0378">Hydrolase</keyword>
<dbReference type="RefSeq" id="WP_301209290.1">
    <property type="nucleotide sequence ID" value="NZ_JAROCF010000001.1"/>
</dbReference>
<feature type="signal peptide" evidence="12">
    <location>
        <begin position="1"/>
        <end position="33"/>
    </location>
</feature>
<keyword evidence="7" id="KW-0862">Zinc</keyword>
<evidence type="ECO:0000256" key="6">
    <source>
        <dbReference type="ARBA" id="ARBA00022801"/>
    </source>
</evidence>
<comment type="similarity">
    <text evidence="3 9">Belongs to the alkaline phosphatase family.</text>
</comment>
<dbReference type="InterPro" id="IPR018299">
    <property type="entry name" value="Alkaline_phosphatase_AS"/>
</dbReference>
<dbReference type="GO" id="GO:0004035">
    <property type="term" value="F:alkaline phosphatase activity"/>
    <property type="evidence" value="ECO:0007669"/>
    <property type="project" value="UniProtKB-EC"/>
</dbReference>
<accession>A0ABT8KD31</accession>
<evidence type="ECO:0000256" key="7">
    <source>
        <dbReference type="ARBA" id="ARBA00022833"/>
    </source>
</evidence>
<keyword evidence="5" id="KW-0479">Metal-binding</keyword>
<comment type="caution">
    <text evidence="13">The sequence shown here is derived from an EMBL/GenBank/DDBJ whole genome shotgun (WGS) entry which is preliminary data.</text>
</comment>
<evidence type="ECO:0000256" key="12">
    <source>
        <dbReference type="SAM" id="SignalP"/>
    </source>
</evidence>
<feature type="compositionally biased region" description="Gly residues" evidence="10">
    <location>
        <begin position="570"/>
        <end position="590"/>
    </location>
</feature>
<reference evidence="13" key="1">
    <citation type="submission" date="2023-06" db="EMBL/GenBank/DDBJ databases">
        <title>MT1 and MT2 Draft Genomes of Novel Species.</title>
        <authorList>
            <person name="Venkateswaran K."/>
        </authorList>
    </citation>
    <scope>NUCLEOTIDE SEQUENCE</scope>
    <source>
        <strain evidence="13">F6_8S_P_1B</strain>
    </source>
</reference>
<keyword evidence="11" id="KW-1133">Transmembrane helix</keyword>
<dbReference type="InterPro" id="IPR017850">
    <property type="entry name" value="Alkaline_phosphatase_core_sf"/>
</dbReference>
<evidence type="ECO:0000313" key="14">
    <source>
        <dbReference type="Proteomes" id="UP001174208"/>
    </source>
</evidence>
<evidence type="ECO:0000256" key="5">
    <source>
        <dbReference type="ARBA" id="ARBA00022723"/>
    </source>
</evidence>
<dbReference type="PANTHER" id="PTHR11596">
    <property type="entry name" value="ALKALINE PHOSPHATASE"/>
    <property type="match status" value="1"/>
</dbReference>
<keyword evidence="12" id="KW-0732">Signal</keyword>
<feature type="transmembrane region" description="Helical" evidence="11">
    <location>
        <begin position="611"/>
        <end position="630"/>
    </location>
</feature>
<protein>
    <submittedName>
        <fullName evidence="13">Alkaline phosphatase</fullName>
        <ecNumber evidence="13">3.1.3.1</ecNumber>
    </submittedName>
</protein>
<dbReference type="Proteomes" id="UP001174208">
    <property type="component" value="Unassembled WGS sequence"/>
</dbReference>
<feature type="chain" id="PRO_5045802529" evidence="12">
    <location>
        <begin position="34"/>
        <end position="643"/>
    </location>
</feature>
<evidence type="ECO:0000256" key="1">
    <source>
        <dbReference type="ARBA" id="ARBA00001946"/>
    </source>
</evidence>
<dbReference type="PROSITE" id="PS00123">
    <property type="entry name" value="ALKALINE_PHOSPHATASE"/>
    <property type="match status" value="1"/>
</dbReference>
<dbReference type="PANTHER" id="PTHR11596:SF5">
    <property type="entry name" value="ALKALINE PHOSPHATASE"/>
    <property type="match status" value="1"/>
</dbReference>
<dbReference type="EMBL" id="JAROCF010000001">
    <property type="protein sequence ID" value="MDN4614878.1"/>
    <property type="molecule type" value="Genomic_DNA"/>
</dbReference>
<keyword evidence="4" id="KW-0597">Phosphoprotein</keyword>
<evidence type="ECO:0000256" key="2">
    <source>
        <dbReference type="ARBA" id="ARBA00001947"/>
    </source>
</evidence>
<evidence type="ECO:0000256" key="8">
    <source>
        <dbReference type="ARBA" id="ARBA00022842"/>
    </source>
</evidence>
<dbReference type="PRINTS" id="PR00113">
    <property type="entry name" value="ALKPHPHTASE"/>
</dbReference>
<evidence type="ECO:0000256" key="3">
    <source>
        <dbReference type="ARBA" id="ARBA00005984"/>
    </source>
</evidence>
<dbReference type="Pfam" id="PF00245">
    <property type="entry name" value="Alk_phosphatase"/>
    <property type="match status" value="1"/>
</dbReference>
<dbReference type="SMART" id="SM00098">
    <property type="entry name" value="alkPPc"/>
    <property type="match status" value="1"/>
</dbReference>
<evidence type="ECO:0000256" key="9">
    <source>
        <dbReference type="RuleBase" id="RU003946"/>
    </source>
</evidence>
<dbReference type="InterPro" id="IPR006311">
    <property type="entry name" value="TAT_signal"/>
</dbReference>
<evidence type="ECO:0000313" key="13">
    <source>
        <dbReference type="EMBL" id="MDN4614878.1"/>
    </source>
</evidence>
<dbReference type="PROSITE" id="PS51318">
    <property type="entry name" value="TAT"/>
    <property type="match status" value="1"/>
</dbReference>